<organism evidence="6">
    <name type="scientific">candidate division WOR-3 bacterium</name>
    <dbReference type="NCBI Taxonomy" id="2052148"/>
    <lineage>
        <taxon>Bacteria</taxon>
        <taxon>Bacteria division WOR-3</taxon>
    </lineage>
</organism>
<keyword evidence="1 4" id="KW-0378">Hydrolase</keyword>
<dbReference type="SUPFAM" id="SSF52151">
    <property type="entry name" value="FabD/lysophospholipase-like"/>
    <property type="match status" value="1"/>
</dbReference>
<dbReference type="GO" id="GO:0016042">
    <property type="term" value="P:lipid catabolic process"/>
    <property type="evidence" value="ECO:0007669"/>
    <property type="project" value="UniProtKB-UniRule"/>
</dbReference>
<protein>
    <recommendedName>
        <fullName evidence="5">PNPLA domain-containing protein</fullName>
    </recommendedName>
</protein>
<evidence type="ECO:0000256" key="1">
    <source>
        <dbReference type="ARBA" id="ARBA00022801"/>
    </source>
</evidence>
<evidence type="ECO:0000256" key="4">
    <source>
        <dbReference type="PROSITE-ProRule" id="PRU01161"/>
    </source>
</evidence>
<gene>
    <name evidence="6" type="ORF">ENV67_01980</name>
</gene>
<proteinExistence type="predicted"/>
<dbReference type="Pfam" id="PF01734">
    <property type="entry name" value="Patatin"/>
    <property type="match status" value="1"/>
</dbReference>
<dbReference type="AlphaFoldDB" id="A0A7C4UBR3"/>
<dbReference type="PANTHER" id="PTHR14226:SF29">
    <property type="entry name" value="NEUROPATHY TARGET ESTERASE SWS"/>
    <property type="match status" value="1"/>
</dbReference>
<dbReference type="PANTHER" id="PTHR14226">
    <property type="entry name" value="NEUROPATHY TARGET ESTERASE/SWISS CHEESE D.MELANOGASTER"/>
    <property type="match status" value="1"/>
</dbReference>
<comment type="caution">
    <text evidence="4">Lacks conserved residue(s) required for the propagation of feature annotation.</text>
</comment>
<dbReference type="CDD" id="cd07205">
    <property type="entry name" value="Pat_PNPLA6_PNPLA7_NTE1_like"/>
    <property type="match status" value="1"/>
</dbReference>
<accession>A0A7C4UBR3</accession>
<dbReference type="InterPro" id="IPR016035">
    <property type="entry name" value="Acyl_Trfase/lysoPLipase"/>
</dbReference>
<evidence type="ECO:0000313" key="6">
    <source>
        <dbReference type="EMBL" id="HGW91294.1"/>
    </source>
</evidence>
<evidence type="ECO:0000256" key="3">
    <source>
        <dbReference type="ARBA" id="ARBA00023098"/>
    </source>
</evidence>
<dbReference type="InterPro" id="IPR002641">
    <property type="entry name" value="PNPLA_dom"/>
</dbReference>
<dbReference type="PROSITE" id="PS51635">
    <property type="entry name" value="PNPLA"/>
    <property type="match status" value="1"/>
</dbReference>
<keyword evidence="3 4" id="KW-0443">Lipid metabolism</keyword>
<dbReference type="EMBL" id="DTHG01000024">
    <property type="protein sequence ID" value="HGW91294.1"/>
    <property type="molecule type" value="Genomic_DNA"/>
</dbReference>
<reference evidence="6" key="1">
    <citation type="journal article" date="2020" name="mSystems">
        <title>Genome- and Community-Level Interaction Insights into Carbon Utilization and Element Cycling Functions of Hydrothermarchaeota in Hydrothermal Sediment.</title>
        <authorList>
            <person name="Zhou Z."/>
            <person name="Liu Y."/>
            <person name="Xu W."/>
            <person name="Pan J."/>
            <person name="Luo Z.H."/>
            <person name="Li M."/>
        </authorList>
    </citation>
    <scope>NUCLEOTIDE SEQUENCE [LARGE SCALE GENOMIC DNA]</scope>
    <source>
        <strain evidence="6">SpSt-780</strain>
    </source>
</reference>
<feature type="short sequence motif" description="GXSXG" evidence="4">
    <location>
        <begin position="42"/>
        <end position="46"/>
    </location>
</feature>
<evidence type="ECO:0000259" key="5">
    <source>
        <dbReference type="PROSITE" id="PS51635"/>
    </source>
</evidence>
<dbReference type="Gene3D" id="3.40.1090.10">
    <property type="entry name" value="Cytosolic phospholipase A2 catalytic domain"/>
    <property type="match status" value="2"/>
</dbReference>
<comment type="caution">
    <text evidence="6">The sequence shown here is derived from an EMBL/GenBank/DDBJ whole genome shotgun (WGS) entry which is preliminary data.</text>
</comment>
<name>A0A7C4UBR3_UNCW3</name>
<feature type="domain" description="PNPLA" evidence="5">
    <location>
        <begin position="11"/>
        <end position="201"/>
    </location>
</feature>
<feature type="active site" description="Nucleophile" evidence="4">
    <location>
        <position position="44"/>
    </location>
</feature>
<evidence type="ECO:0000256" key="2">
    <source>
        <dbReference type="ARBA" id="ARBA00022963"/>
    </source>
</evidence>
<feature type="active site" description="Proton acceptor" evidence="4">
    <location>
        <position position="188"/>
    </location>
</feature>
<dbReference type="GO" id="GO:0016787">
    <property type="term" value="F:hydrolase activity"/>
    <property type="evidence" value="ECO:0007669"/>
    <property type="project" value="UniProtKB-UniRule"/>
</dbReference>
<keyword evidence="2 4" id="KW-0442">Lipid degradation</keyword>
<sequence>MILIIIFRVGLVLSGGFAHGLSHIGVLKVLEKNNIPIDEIGGTSMGAIIGGLYACGYSPSEIESIAHSFNFDDVFQNEKRYIPFFEKRGFSENIKEYSISMKFLKPELPSGINEGYKVQVFLSYIFFPYNTINNFDSLFIPFYCNAVDIKTKKEVIFRKGDLIGAIRSSMSVPGVFSPYKIGDSVLVDGMIIDNCPVKEMKKRVDFVIAVILLYKHIENINSPIDEIAESYIISHNWENLKLTEGADIVIPVYLDPLTSTDFRYLDEYIKEGEKSSEEKINDLITKLKEKNEDLINKEILEKRRKIFKSKFKEKYPVREITYKNTFINRSLLERWNNVKVNNSIDKNELIQSIENFYSKGIYKGIELNTEIENDSINILYKFYETAPFFLKTGISYETSGKSLFTFSYGLRNTGILYKGFSFGGSFGSINSLFVTGSIEDIYKKSISISLSVFYKDYSYFEPYHSFYLEGSMVSNLLNNDYLFLSIIKKFNIRNIEYEIGLKKIEIDRSPFSEGKKYNLSFKSSLRDFSEDYFQRFKGCFNFTERFNEFYLTSGISLFYKSGKIPVEDKIFLYEFYPERDLKDDYRKVFYLFIKSGYLIFDRDILGINMNIGLSLKFVLTQTDYNFLPLKIIPAIEIYPFYLRLFYINKILYFTIGKIF</sequence>
<dbReference type="InterPro" id="IPR050301">
    <property type="entry name" value="NTE"/>
</dbReference>